<reference evidence="3" key="1">
    <citation type="journal article" date="2017" name="Nat. Commun.">
        <title>The asparagus genome sheds light on the origin and evolution of a young Y chromosome.</title>
        <authorList>
            <person name="Harkess A."/>
            <person name="Zhou J."/>
            <person name="Xu C."/>
            <person name="Bowers J.E."/>
            <person name="Van der Hulst R."/>
            <person name="Ayyampalayam S."/>
            <person name="Mercati F."/>
            <person name="Riccardi P."/>
            <person name="McKain M.R."/>
            <person name="Kakrana A."/>
            <person name="Tang H."/>
            <person name="Ray J."/>
            <person name="Groenendijk J."/>
            <person name="Arikit S."/>
            <person name="Mathioni S.M."/>
            <person name="Nakano M."/>
            <person name="Shan H."/>
            <person name="Telgmann-Rauber A."/>
            <person name="Kanno A."/>
            <person name="Yue Z."/>
            <person name="Chen H."/>
            <person name="Li W."/>
            <person name="Chen Y."/>
            <person name="Xu X."/>
            <person name="Zhang Y."/>
            <person name="Luo S."/>
            <person name="Chen H."/>
            <person name="Gao J."/>
            <person name="Mao Z."/>
            <person name="Pires J.C."/>
            <person name="Luo M."/>
            <person name="Kudrna D."/>
            <person name="Wing R.A."/>
            <person name="Meyers B.C."/>
            <person name="Yi K."/>
            <person name="Kong H."/>
            <person name="Lavrijsen P."/>
            <person name="Sunseri F."/>
            <person name="Falavigna A."/>
            <person name="Ye Y."/>
            <person name="Leebens-Mack J.H."/>
            <person name="Chen G."/>
        </authorList>
    </citation>
    <scope>NUCLEOTIDE SEQUENCE [LARGE SCALE GENOMIC DNA]</scope>
    <source>
        <strain evidence="3">cv. DH0086</strain>
    </source>
</reference>
<accession>A0A5P1FR24</accession>
<organism evidence="2 3">
    <name type="scientific">Asparagus officinalis</name>
    <name type="common">Garden asparagus</name>
    <dbReference type="NCBI Taxonomy" id="4686"/>
    <lineage>
        <taxon>Eukaryota</taxon>
        <taxon>Viridiplantae</taxon>
        <taxon>Streptophyta</taxon>
        <taxon>Embryophyta</taxon>
        <taxon>Tracheophyta</taxon>
        <taxon>Spermatophyta</taxon>
        <taxon>Magnoliopsida</taxon>
        <taxon>Liliopsida</taxon>
        <taxon>Asparagales</taxon>
        <taxon>Asparagaceae</taxon>
        <taxon>Asparagoideae</taxon>
        <taxon>Asparagus</taxon>
    </lineage>
</organism>
<dbReference type="EMBL" id="CM007381">
    <property type="protein sequence ID" value="ONK79877.1"/>
    <property type="molecule type" value="Genomic_DNA"/>
</dbReference>
<dbReference type="Proteomes" id="UP000243459">
    <property type="component" value="Chromosome 1"/>
</dbReference>
<sequence length="136" mass="15201">MNPPPPSIPETLTLAMAREADQTYGFLTKRYTGEVKLPPPTRVKNNPAPIPDPPRARSYARPRAQEPVIRPSRRSPTVRARPTTASRKRKEVRGQKSAESLHTLRMGQVRQNWGGNPEGTSPAPLVWSAPSRSNYR</sequence>
<protein>
    <submittedName>
        <fullName evidence="2">Uncharacterized protein</fullName>
    </submittedName>
</protein>
<dbReference type="Gramene" id="ONK79877">
    <property type="protein sequence ID" value="ONK79877"/>
    <property type="gene ID" value="A4U43_C01F11290"/>
</dbReference>
<keyword evidence="3" id="KW-1185">Reference proteome</keyword>
<dbReference type="AlphaFoldDB" id="A0A5P1FR24"/>
<name>A0A5P1FR24_ASPOF</name>
<proteinExistence type="predicted"/>
<feature type="region of interest" description="Disordered" evidence="1">
    <location>
        <begin position="29"/>
        <end position="136"/>
    </location>
</feature>
<evidence type="ECO:0000313" key="2">
    <source>
        <dbReference type="EMBL" id="ONK79877.1"/>
    </source>
</evidence>
<evidence type="ECO:0000313" key="3">
    <source>
        <dbReference type="Proteomes" id="UP000243459"/>
    </source>
</evidence>
<evidence type="ECO:0000256" key="1">
    <source>
        <dbReference type="SAM" id="MobiDB-lite"/>
    </source>
</evidence>
<gene>
    <name evidence="2" type="ORF">A4U43_C01F11290</name>
</gene>